<feature type="transmembrane region" description="Helical" evidence="2">
    <location>
        <begin position="55"/>
        <end position="81"/>
    </location>
</feature>
<dbReference type="Pfam" id="PF13197">
    <property type="entry name" value="DUF4013"/>
    <property type="match status" value="1"/>
</dbReference>
<evidence type="ECO:0000313" key="3">
    <source>
        <dbReference type="EMBL" id="QDU96722.1"/>
    </source>
</evidence>
<evidence type="ECO:0000256" key="1">
    <source>
        <dbReference type="SAM" id="MobiDB-lite"/>
    </source>
</evidence>
<protein>
    <recommendedName>
        <fullName evidence="5">DUF4013 domain-containing protein</fullName>
    </recommendedName>
</protein>
<gene>
    <name evidence="3" type="ORF">Pla8534_45430</name>
</gene>
<feature type="region of interest" description="Disordered" evidence="1">
    <location>
        <begin position="1"/>
        <end position="30"/>
    </location>
</feature>
<dbReference type="InterPro" id="IPR025098">
    <property type="entry name" value="DUF4013"/>
</dbReference>
<evidence type="ECO:0008006" key="5">
    <source>
        <dbReference type="Google" id="ProtNLM"/>
    </source>
</evidence>
<dbReference type="AlphaFoldDB" id="A0A518DXZ7"/>
<organism evidence="3 4">
    <name type="scientific">Lignipirellula cremea</name>
    <dbReference type="NCBI Taxonomy" id="2528010"/>
    <lineage>
        <taxon>Bacteria</taxon>
        <taxon>Pseudomonadati</taxon>
        <taxon>Planctomycetota</taxon>
        <taxon>Planctomycetia</taxon>
        <taxon>Pirellulales</taxon>
        <taxon>Pirellulaceae</taxon>
        <taxon>Lignipirellula</taxon>
    </lineage>
</organism>
<accession>A0A518DXZ7</accession>
<evidence type="ECO:0000256" key="2">
    <source>
        <dbReference type="SAM" id="Phobius"/>
    </source>
</evidence>
<feature type="transmembrane region" description="Helical" evidence="2">
    <location>
        <begin position="229"/>
        <end position="251"/>
    </location>
</feature>
<evidence type="ECO:0000313" key="4">
    <source>
        <dbReference type="Proteomes" id="UP000317648"/>
    </source>
</evidence>
<feature type="transmembrane region" description="Helical" evidence="2">
    <location>
        <begin position="206"/>
        <end position="223"/>
    </location>
</feature>
<feature type="transmembrane region" description="Helical" evidence="2">
    <location>
        <begin position="154"/>
        <end position="176"/>
    </location>
</feature>
<dbReference type="Proteomes" id="UP000317648">
    <property type="component" value="Chromosome"/>
</dbReference>
<keyword evidence="2" id="KW-0812">Transmembrane</keyword>
<dbReference type="OrthoDB" id="267029at2"/>
<dbReference type="KEGG" id="lcre:Pla8534_45430"/>
<dbReference type="RefSeq" id="WP_145055333.1">
    <property type="nucleotide sequence ID" value="NZ_CP036433.1"/>
</dbReference>
<keyword evidence="4" id="KW-1185">Reference proteome</keyword>
<reference evidence="3 4" key="1">
    <citation type="submission" date="2019-02" db="EMBL/GenBank/DDBJ databases">
        <title>Deep-cultivation of Planctomycetes and their phenomic and genomic characterization uncovers novel biology.</title>
        <authorList>
            <person name="Wiegand S."/>
            <person name="Jogler M."/>
            <person name="Boedeker C."/>
            <person name="Pinto D."/>
            <person name="Vollmers J."/>
            <person name="Rivas-Marin E."/>
            <person name="Kohn T."/>
            <person name="Peeters S.H."/>
            <person name="Heuer A."/>
            <person name="Rast P."/>
            <person name="Oberbeckmann S."/>
            <person name="Bunk B."/>
            <person name="Jeske O."/>
            <person name="Meyerdierks A."/>
            <person name="Storesund J.E."/>
            <person name="Kallscheuer N."/>
            <person name="Luecker S."/>
            <person name="Lage O.M."/>
            <person name="Pohl T."/>
            <person name="Merkel B.J."/>
            <person name="Hornburger P."/>
            <person name="Mueller R.-W."/>
            <person name="Bruemmer F."/>
            <person name="Labrenz M."/>
            <person name="Spormann A.M."/>
            <person name="Op den Camp H."/>
            <person name="Overmann J."/>
            <person name="Amann R."/>
            <person name="Jetten M.S.M."/>
            <person name="Mascher T."/>
            <person name="Medema M.H."/>
            <person name="Devos D.P."/>
            <person name="Kaster A.-K."/>
            <person name="Ovreas L."/>
            <person name="Rohde M."/>
            <person name="Galperin M.Y."/>
            <person name="Jogler C."/>
        </authorList>
    </citation>
    <scope>NUCLEOTIDE SEQUENCE [LARGE SCALE GENOMIC DNA]</scope>
    <source>
        <strain evidence="3 4">Pla85_3_4</strain>
    </source>
</reference>
<keyword evidence="2" id="KW-1133">Transmembrane helix</keyword>
<dbReference type="EMBL" id="CP036433">
    <property type="protein sequence ID" value="QDU96722.1"/>
    <property type="molecule type" value="Genomic_DNA"/>
</dbReference>
<name>A0A518DXZ7_9BACT</name>
<feature type="transmembrane region" description="Helical" evidence="2">
    <location>
        <begin position="111"/>
        <end position="134"/>
    </location>
</feature>
<keyword evidence="2" id="KW-0472">Membrane</keyword>
<proteinExistence type="predicted"/>
<sequence>MSSFDPYASPQDHFGGAKPAPAGKGMMGDGSQPPHAMQMDYMRCWTILFERPNGFGLVCILGAVGLFIPYIGQVVVIGYAIDACEAIRRGVRRDFCDFDFGRFGEYLLRGLWPMLVALIVMFPIVLGIMVIAFVPMMGAAAMMDGGGNGALPVVGILIMVGAFLLAFVAGMLGTAVMMGMQVRAAFAQSLGEGFNVGWAWDFLKRTWLEMILGLFLLSMIGGVVINVGLLLLCVGVIPAMGLMMVANWFFLGQLYELYLSRGGQPIPLKAPKPEAVSRWQAP</sequence>